<sequence length="168" mass="17816">MRRFFRDTFSPTMAVAILALVVATSGSGYAAIQLGRDDGASRAGAAAQPVLQPGKTMVGYFTAAGSGGASGYLGDSITFPAKLPAGFNNNHVKYLVTGAPFTDKCPGPGTAKRGWMCFYEGQFQNTSLCCIYDLEYNSFAVADHGARIYWDTNADGGYVDGQWVVRAP</sequence>
<accession>A0A5B1LDG8</accession>
<protein>
    <submittedName>
        <fullName evidence="2">Uncharacterized protein</fullName>
    </submittedName>
</protein>
<evidence type="ECO:0000313" key="3">
    <source>
        <dbReference type="Proteomes" id="UP000325003"/>
    </source>
</evidence>
<comment type="caution">
    <text evidence="2">The sequence shown here is derived from an EMBL/GenBank/DDBJ whole genome shotgun (WGS) entry which is preliminary data.</text>
</comment>
<name>A0A5B1LDG8_9ACTN</name>
<feature type="chain" id="PRO_5023084733" evidence="1">
    <location>
        <begin position="31"/>
        <end position="168"/>
    </location>
</feature>
<feature type="signal peptide" evidence="1">
    <location>
        <begin position="1"/>
        <end position="30"/>
    </location>
</feature>
<keyword evidence="1" id="KW-0732">Signal</keyword>
<evidence type="ECO:0000256" key="1">
    <source>
        <dbReference type="SAM" id="SignalP"/>
    </source>
</evidence>
<evidence type="ECO:0000313" key="2">
    <source>
        <dbReference type="EMBL" id="KAA1418783.1"/>
    </source>
</evidence>
<dbReference type="RefSeq" id="WP_149728123.1">
    <property type="nucleotide sequence ID" value="NZ_VUJV01000003.1"/>
</dbReference>
<dbReference type="Proteomes" id="UP000325003">
    <property type="component" value="Unassembled WGS sequence"/>
</dbReference>
<dbReference type="EMBL" id="VUJV01000003">
    <property type="protein sequence ID" value="KAA1418783.1"/>
    <property type="molecule type" value="Genomic_DNA"/>
</dbReference>
<gene>
    <name evidence="2" type="ORF">F0U44_09845</name>
</gene>
<reference evidence="2 3" key="1">
    <citation type="submission" date="2019-09" db="EMBL/GenBank/DDBJ databases">
        <title>Nocardioides panacisoli sp. nov., isolated from the soil of a ginseng field.</title>
        <authorList>
            <person name="Cho C."/>
        </authorList>
    </citation>
    <scope>NUCLEOTIDE SEQUENCE [LARGE SCALE GENOMIC DNA]</scope>
    <source>
        <strain evidence="2 3">BN130099</strain>
    </source>
</reference>
<reference evidence="2 3" key="2">
    <citation type="submission" date="2019-09" db="EMBL/GenBank/DDBJ databases">
        <authorList>
            <person name="Jin C."/>
        </authorList>
    </citation>
    <scope>NUCLEOTIDE SEQUENCE [LARGE SCALE GENOMIC DNA]</scope>
    <source>
        <strain evidence="2 3">BN130099</strain>
    </source>
</reference>
<dbReference type="AlphaFoldDB" id="A0A5B1LDG8"/>
<keyword evidence="3" id="KW-1185">Reference proteome</keyword>
<organism evidence="2 3">
    <name type="scientific">Nocardioides humilatus</name>
    <dbReference type="NCBI Taxonomy" id="2607660"/>
    <lineage>
        <taxon>Bacteria</taxon>
        <taxon>Bacillati</taxon>
        <taxon>Actinomycetota</taxon>
        <taxon>Actinomycetes</taxon>
        <taxon>Propionibacteriales</taxon>
        <taxon>Nocardioidaceae</taxon>
        <taxon>Nocardioides</taxon>
    </lineage>
</organism>
<proteinExistence type="predicted"/>